<dbReference type="STRING" id="335543.Sfum_0444"/>
<evidence type="ECO:0000313" key="8">
    <source>
        <dbReference type="EMBL" id="ABK16144.1"/>
    </source>
</evidence>
<dbReference type="SMART" id="SM00887">
    <property type="entry name" value="EB_dh"/>
    <property type="match status" value="1"/>
</dbReference>
<dbReference type="eggNOG" id="COG3218">
    <property type="taxonomic scope" value="Bacteria"/>
</dbReference>
<dbReference type="InterPro" id="IPR019020">
    <property type="entry name" value="Cyt-c552/DMSO_Rdtase_haem-bd"/>
</dbReference>
<gene>
    <name evidence="8" type="ordered locus">Sfum_0444</name>
</gene>
<dbReference type="GO" id="GO:0046872">
    <property type="term" value="F:metal ion binding"/>
    <property type="evidence" value="ECO:0007669"/>
    <property type="project" value="UniProtKB-KW"/>
</dbReference>
<name>A0LFE2_SYNFM</name>
<dbReference type="KEGG" id="sfu:Sfum_0444"/>
<sequence length="334" mass="37136" precursor="true">MKAGIARALTLVLVVALGVILTGRCHLEAAEPSWVVTAKYLQKAPTGLDDPAWQQVRPVEVRLKGRGSFAEEEVTVTAMAAYTAESIYFLFKWKDPTESVVKQSWKFDGQNWTHMKGDEDRIALLFEISRINGFATKGCTVVCHSPPDVPSKEWKFATETPAEKGDLWHWKAARSNPYHHADDGWLTLADNPSGSYRTTGRRADGGGGGDVNNETPDKTRPLYMQDPSRIPSAPGFLLFEEAVNIPDDAVFKAGDIIPYRMPKKPDGSRSDVKAIGQYADGGWTVMLYRKLDTGREDDVAFNPRKEYSFAMAVFDDSGDDHSKATRAMILRFSR</sequence>
<evidence type="ECO:0000256" key="5">
    <source>
        <dbReference type="ARBA" id="ARBA00023004"/>
    </source>
</evidence>
<keyword evidence="9" id="KW-1185">Reference proteome</keyword>
<evidence type="ECO:0000256" key="3">
    <source>
        <dbReference type="ARBA" id="ARBA00022723"/>
    </source>
</evidence>
<dbReference type="Proteomes" id="UP000001784">
    <property type="component" value="Chromosome"/>
</dbReference>
<dbReference type="Pfam" id="PF09459">
    <property type="entry name" value="EB_dh"/>
    <property type="match status" value="1"/>
</dbReference>
<evidence type="ECO:0000259" key="7">
    <source>
        <dbReference type="SMART" id="SM00887"/>
    </source>
</evidence>
<keyword evidence="4" id="KW-0249">Electron transport</keyword>
<proteinExistence type="predicted"/>
<evidence type="ECO:0000256" key="2">
    <source>
        <dbReference type="ARBA" id="ARBA00022617"/>
    </source>
</evidence>
<dbReference type="EMBL" id="CP000478">
    <property type="protein sequence ID" value="ABK16144.1"/>
    <property type="molecule type" value="Genomic_DNA"/>
</dbReference>
<dbReference type="Gene3D" id="2.60.40.1190">
    <property type="match status" value="1"/>
</dbReference>
<feature type="domain" description="Cytochrome c-552/DMSO reductase-like haem-binding" evidence="7">
    <location>
        <begin position="50"/>
        <end position="326"/>
    </location>
</feature>
<dbReference type="RefSeq" id="WP_011697317.1">
    <property type="nucleotide sequence ID" value="NC_008554.1"/>
</dbReference>
<dbReference type="InParanoid" id="A0LFE2"/>
<dbReference type="HOGENOM" id="CLU_068657_0_0_7"/>
<dbReference type="AlphaFoldDB" id="A0LFE2"/>
<reference evidence="8 9" key="1">
    <citation type="submission" date="2006-10" db="EMBL/GenBank/DDBJ databases">
        <title>Complete sequence of Syntrophobacter fumaroxidans MPOB.</title>
        <authorList>
            <consortium name="US DOE Joint Genome Institute"/>
            <person name="Copeland A."/>
            <person name="Lucas S."/>
            <person name="Lapidus A."/>
            <person name="Barry K."/>
            <person name="Detter J.C."/>
            <person name="Glavina del Rio T."/>
            <person name="Hammon N."/>
            <person name="Israni S."/>
            <person name="Pitluck S."/>
            <person name="Goltsman E.G."/>
            <person name="Martinez M."/>
            <person name="Schmutz J."/>
            <person name="Larimer F."/>
            <person name="Land M."/>
            <person name="Hauser L."/>
            <person name="Kyrpides N."/>
            <person name="Kim E."/>
            <person name="Boone D.R."/>
            <person name="Brockman F."/>
            <person name="Culley D."/>
            <person name="Ferry J."/>
            <person name="Gunsalus R."/>
            <person name="McInerney M.J."/>
            <person name="Morrison M."/>
            <person name="Plugge C."/>
            <person name="Rohlin L."/>
            <person name="Scholten J."/>
            <person name="Sieber J."/>
            <person name="Stams A.J.M."/>
            <person name="Worm P."/>
            <person name="Henstra A.M."/>
            <person name="Richardson P."/>
        </authorList>
    </citation>
    <scope>NUCLEOTIDE SEQUENCE [LARGE SCALE GENOMIC DNA]</scope>
    <source>
        <strain evidence="9">DSM 10017 / MPOB</strain>
    </source>
</reference>
<dbReference type="OrthoDB" id="5337932at2"/>
<keyword evidence="5" id="KW-0408">Iron</keyword>
<keyword evidence="3" id="KW-0479">Metal-binding</keyword>
<evidence type="ECO:0000256" key="6">
    <source>
        <dbReference type="SAM" id="MobiDB-lite"/>
    </source>
</evidence>
<keyword evidence="1" id="KW-0813">Transport</keyword>
<dbReference type="CDD" id="cd09625">
    <property type="entry name" value="DOMON_like_cytochrome"/>
    <property type="match status" value="1"/>
</dbReference>
<dbReference type="GO" id="GO:0020037">
    <property type="term" value="F:heme binding"/>
    <property type="evidence" value="ECO:0007669"/>
    <property type="project" value="InterPro"/>
</dbReference>
<feature type="region of interest" description="Disordered" evidence="6">
    <location>
        <begin position="196"/>
        <end position="225"/>
    </location>
</feature>
<evidence type="ECO:0000313" key="9">
    <source>
        <dbReference type="Proteomes" id="UP000001784"/>
    </source>
</evidence>
<dbReference type="SUPFAM" id="SSF49344">
    <property type="entry name" value="CBD9-like"/>
    <property type="match status" value="1"/>
</dbReference>
<evidence type="ECO:0000256" key="1">
    <source>
        <dbReference type="ARBA" id="ARBA00022448"/>
    </source>
</evidence>
<accession>A0LFE2</accession>
<keyword evidence="2" id="KW-0349">Heme</keyword>
<evidence type="ECO:0000256" key="4">
    <source>
        <dbReference type="ARBA" id="ARBA00022982"/>
    </source>
</evidence>
<organism evidence="8 9">
    <name type="scientific">Syntrophobacter fumaroxidans (strain DSM 10017 / MPOB)</name>
    <dbReference type="NCBI Taxonomy" id="335543"/>
    <lineage>
        <taxon>Bacteria</taxon>
        <taxon>Pseudomonadati</taxon>
        <taxon>Thermodesulfobacteriota</taxon>
        <taxon>Syntrophobacteria</taxon>
        <taxon>Syntrophobacterales</taxon>
        <taxon>Syntrophobacteraceae</taxon>
        <taxon>Syntrophobacter</taxon>
    </lineage>
</organism>
<protein>
    <recommendedName>
        <fullName evidence="7">Cytochrome c-552/DMSO reductase-like haem-binding domain-containing protein</fullName>
    </recommendedName>
</protein>